<gene>
    <name evidence="1" type="ORF">F0Q01_08085</name>
</gene>
<evidence type="ECO:0000313" key="2">
    <source>
        <dbReference type="Proteomes" id="UP000473091"/>
    </source>
</evidence>
<comment type="caution">
    <text evidence="1">The sequence shown here is derived from an EMBL/GenBank/DDBJ whole genome shotgun (WGS) entry which is preliminary data.</text>
</comment>
<proteinExistence type="predicted"/>
<reference evidence="1 2" key="2">
    <citation type="submission" date="2020-03" db="EMBL/GenBank/DDBJ databases">
        <title>Investigating the evolutionary divergence of the Butyrivibrio group.</title>
        <authorList>
            <person name="Skvortsov T."/>
            <person name="Santos F.G."/>
            <person name="Ting K.S."/>
            <person name="Creevey C.J."/>
        </authorList>
    </citation>
    <scope>NUCLEOTIDE SEQUENCE [LARGE SCALE GENOMIC DNA]</scope>
    <source>
        <strain evidence="1 2">MZ8</strain>
    </source>
</reference>
<sequence length="295" mass="32812">MPSDIPHGDMPGDKIEIGDSHIAKARTIFPALVKQLKKAAASNSFGRAVVCVHGGSGVGKSEIASILSYMLTSAGIKSYTMSGDNYPHRIPMYNDAERLHIFREGGVRALAASKLSNPSVIAKLQELQKVDDDANEAHISEYDWFKTYLDGGRSALENYLGTPKEIDFEEVDSILSAFLNGADKLWLKRMGRDEASLWYDEVDMSDTKVLILEWTHGNSDYLSNVDIPILLNSTPEETLEHRRSRNRDGKLDSPFTMLILNIEQEKIKSQASKAKIIITKSGELIDFETFSKLMA</sequence>
<dbReference type="GO" id="GO:0016301">
    <property type="term" value="F:kinase activity"/>
    <property type="evidence" value="ECO:0007669"/>
    <property type="project" value="UniProtKB-KW"/>
</dbReference>
<dbReference type="EMBL" id="VTVE01000002">
    <property type="protein sequence ID" value="NEX01838.1"/>
    <property type="molecule type" value="Genomic_DNA"/>
</dbReference>
<dbReference type="AlphaFoldDB" id="A0A6M0LGZ7"/>
<dbReference type="Gene3D" id="3.40.50.300">
    <property type="entry name" value="P-loop containing nucleotide triphosphate hydrolases"/>
    <property type="match status" value="1"/>
</dbReference>
<keyword evidence="1" id="KW-0418">Kinase</keyword>
<reference evidence="1 2" key="1">
    <citation type="submission" date="2019-09" db="EMBL/GenBank/DDBJ databases">
        <authorList>
            <person name="Pidcock S.E."/>
            <person name="Huws S.A."/>
        </authorList>
    </citation>
    <scope>NUCLEOTIDE SEQUENCE [LARGE SCALE GENOMIC DNA]</scope>
    <source>
        <strain evidence="1 2">MZ8</strain>
    </source>
</reference>
<organism evidence="1 2">
    <name type="scientific">Pseudobutyrivibrio xylanivorans</name>
    <dbReference type="NCBI Taxonomy" id="185007"/>
    <lineage>
        <taxon>Bacteria</taxon>
        <taxon>Bacillati</taxon>
        <taxon>Bacillota</taxon>
        <taxon>Clostridia</taxon>
        <taxon>Lachnospirales</taxon>
        <taxon>Lachnospiraceae</taxon>
        <taxon>Pseudobutyrivibrio</taxon>
    </lineage>
</organism>
<dbReference type="SUPFAM" id="SSF52540">
    <property type="entry name" value="P-loop containing nucleoside triphosphate hydrolases"/>
    <property type="match status" value="2"/>
</dbReference>
<dbReference type="InterPro" id="IPR027417">
    <property type="entry name" value="P-loop_NTPase"/>
</dbReference>
<evidence type="ECO:0000313" key="1">
    <source>
        <dbReference type="EMBL" id="NEX01838.1"/>
    </source>
</evidence>
<dbReference type="Proteomes" id="UP000473091">
    <property type="component" value="Unassembled WGS sequence"/>
</dbReference>
<protein>
    <submittedName>
        <fullName evidence="1">Adenylylsulfate kinase</fullName>
    </submittedName>
</protein>
<keyword evidence="1" id="KW-0808">Transferase</keyword>
<name>A0A6M0LGZ7_PSEXY</name>
<accession>A0A6M0LGZ7</accession>